<organism evidence="7 8">
    <name type="scientific">Geothermobacter ehrlichii</name>
    <dbReference type="NCBI Taxonomy" id="213224"/>
    <lineage>
        <taxon>Bacteria</taxon>
        <taxon>Pseudomonadati</taxon>
        <taxon>Thermodesulfobacteriota</taxon>
        <taxon>Desulfuromonadia</taxon>
        <taxon>Desulfuromonadales</taxon>
        <taxon>Geothermobacteraceae</taxon>
        <taxon>Geothermobacter</taxon>
    </lineage>
</organism>
<dbReference type="PROSITE" id="PS50005">
    <property type="entry name" value="TPR"/>
    <property type="match status" value="1"/>
</dbReference>
<proteinExistence type="predicted"/>
<keyword evidence="8" id="KW-1185">Reference proteome</keyword>
<dbReference type="Proteomes" id="UP000324159">
    <property type="component" value="Unassembled WGS sequence"/>
</dbReference>
<dbReference type="InterPro" id="IPR036869">
    <property type="entry name" value="J_dom_sf"/>
</dbReference>
<dbReference type="SUPFAM" id="SSF46565">
    <property type="entry name" value="Chaperone J-domain"/>
    <property type="match status" value="1"/>
</dbReference>
<evidence type="ECO:0000256" key="2">
    <source>
        <dbReference type="ARBA" id="ARBA00023012"/>
    </source>
</evidence>
<name>A0A5D3WML2_9BACT</name>
<dbReference type="SMART" id="SM00448">
    <property type="entry name" value="REC"/>
    <property type="match status" value="1"/>
</dbReference>
<dbReference type="PROSITE" id="PS50110">
    <property type="entry name" value="RESPONSE_REGULATORY"/>
    <property type="match status" value="1"/>
</dbReference>
<dbReference type="SUPFAM" id="SSF52172">
    <property type="entry name" value="CheY-like"/>
    <property type="match status" value="1"/>
</dbReference>
<dbReference type="SUPFAM" id="SSF48452">
    <property type="entry name" value="TPR-like"/>
    <property type="match status" value="1"/>
</dbReference>
<protein>
    <submittedName>
        <fullName evidence="7">Response regulator receiver domain-containing protein</fullName>
    </submittedName>
</protein>
<dbReference type="InterPro" id="IPR011006">
    <property type="entry name" value="CheY-like_superfamily"/>
</dbReference>
<evidence type="ECO:0000313" key="8">
    <source>
        <dbReference type="Proteomes" id="UP000324159"/>
    </source>
</evidence>
<dbReference type="Gene3D" id="3.40.50.2300">
    <property type="match status" value="1"/>
</dbReference>
<sequence length="647" mass="73301">MVEENRPQRILIAEDNSTLAESMAQLLARRGYRVETAGDGVRALGRIAAEPPDLLLLDLRLPKLHGVELLKKLRQSGKTRALPVVIVSGVYRGEKYRQAVAKLGVSHYLEKPFRAEALLKAVSRSLQSTPASGPLPQLLVRYFRQRFSGRLQLSCDGRQFFLDLIRGRPVGLSPGVTHADFGAWLQHRGRISAEEYAWYRHAGQGCHTSLVELGCLEYPELLQEKLTWLSSELVAGFALPPLSCRTDPFRIPDNLQVVAVNLPRLLYEGYHHHPPAEDPFVTRLDRYAGLTDAYFRYINFLRLNEEEKRLLARLTGDRRLRECLAGLDIGRALLRVMNDLEMITFADSPLPAATAGDRPLRELFNQPDDEIEPPADDRLESFGDILDDDAVGELETPASEGEQPAGDNYLAEEVRRTHAELKGKNYYEIFGMRSGEFSFDLLRERYFALTRKFGPETLMQLGGEDATLAEEILAQVSTAYNTLSDVVKKENYDQMLGSDRIGLGEEGDDRFQAQVQFQSGKTFLEMEEWEEAEKALQDACNIDPDNGVYLANLAWAIYRNPQNRQSRAMRDKARQLLARAMVLEKSGEAFAYKGWMHLDAGQESLAEAEFTKALKRDPRQLLARKGLRAIREKREQEKKGLFRRMFG</sequence>
<keyword evidence="2" id="KW-0902">Two-component regulatory system</keyword>
<dbReference type="Gene3D" id="1.10.287.110">
    <property type="entry name" value="DnaJ domain"/>
    <property type="match status" value="1"/>
</dbReference>
<gene>
    <name evidence="7" type="ORF">EDC39_106184</name>
</gene>
<feature type="domain" description="J" evidence="5">
    <location>
        <begin position="425"/>
        <end position="496"/>
    </location>
</feature>
<dbReference type="EMBL" id="VNIB01000006">
    <property type="protein sequence ID" value="TYO98578.1"/>
    <property type="molecule type" value="Genomic_DNA"/>
</dbReference>
<dbReference type="Pfam" id="PF00072">
    <property type="entry name" value="Response_reg"/>
    <property type="match status" value="1"/>
</dbReference>
<dbReference type="PANTHER" id="PTHR44591">
    <property type="entry name" value="STRESS RESPONSE REGULATOR PROTEIN 1"/>
    <property type="match status" value="1"/>
</dbReference>
<evidence type="ECO:0000313" key="7">
    <source>
        <dbReference type="EMBL" id="TYO98578.1"/>
    </source>
</evidence>
<feature type="domain" description="Response regulatory" evidence="6">
    <location>
        <begin position="9"/>
        <end position="126"/>
    </location>
</feature>
<comment type="caution">
    <text evidence="7">The sequence shown here is derived from an EMBL/GenBank/DDBJ whole genome shotgun (WGS) entry which is preliminary data.</text>
</comment>
<dbReference type="Gene3D" id="1.25.40.10">
    <property type="entry name" value="Tetratricopeptide repeat domain"/>
    <property type="match status" value="1"/>
</dbReference>
<feature type="repeat" description="TPR" evidence="4">
    <location>
        <begin position="513"/>
        <end position="546"/>
    </location>
</feature>
<evidence type="ECO:0000259" key="5">
    <source>
        <dbReference type="PROSITE" id="PS50076"/>
    </source>
</evidence>
<dbReference type="AlphaFoldDB" id="A0A5D3WML2"/>
<dbReference type="GO" id="GO:0000160">
    <property type="term" value="P:phosphorelay signal transduction system"/>
    <property type="evidence" value="ECO:0007669"/>
    <property type="project" value="UniProtKB-KW"/>
</dbReference>
<dbReference type="InterPro" id="IPR050595">
    <property type="entry name" value="Bact_response_regulator"/>
</dbReference>
<dbReference type="CDD" id="cd00156">
    <property type="entry name" value="REC"/>
    <property type="match status" value="1"/>
</dbReference>
<dbReference type="SMART" id="SM00271">
    <property type="entry name" value="DnaJ"/>
    <property type="match status" value="1"/>
</dbReference>
<dbReference type="InterPro" id="IPR019734">
    <property type="entry name" value="TPR_rpt"/>
</dbReference>
<dbReference type="InterPro" id="IPR011990">
    <property type="entry name" value="TPR-like_helical_dom_sf"/>
</dbReference>
<feature type="modified residue" description="4-aspartylphosphate" evidence="3">
    <location>
        <position position="58"/>
    </location>
</feature>
<evidence type="ECO:0000259" key="6">
    <source>
        <dbReference type="PROSITE" id="PS50110"/>
    </source>
</evidence>
<evidence type="ECO:0000256" key="3">
    <source>
        <dbReference type="PROSITE-ProRule" id="PRU00169"/>
    </source>
</evidence>
<accession>A0A5D3WML2</accession>
<reference evidence="7 8" key="1">
    <citation type="submission" date="2019-07" db="EMBL/GenBank/DDBJ databases">
        <title>Genomic Encyclopedia of Type Strains, Phase IV (KMG-IV): sequencing the most valuable type-strain genomes for metagenomic binning, comparative biology and taxonomic classification.</title>
        <authorList>
            <person name="Goeker M."/>
        </authorList>
    </citation>
    <scope>NUCLEOTIDE SEQUENCE [LARGE SCALE GENOMIC DNA]</scope>
    <source>
        <strain evidence="7 8">SS015</strain>
    </source>
</reference>
<dbReference type="InterPro" id="IPR001789">
    <property type="entry name" value="Sig_transdc_resp-reg_receiver"/>
</dbReference>
<dbReference type="InterPro" id="IPR001623">
    <property type="entry name" value="DnaJ_domain"/>
</dbReference>
<keyword evidence="4" id="KW-0802">TPR repeat</keyword>
<keyword evidence="1 3" id="KW-0597">Phosphoprotein</keyword>
<dbReference type="PANTHER" id="PTHR44591:SF14">
    <property type="entry name" value="PROTEIN PILG"/>
    <property type="match status" value="1"/>
</dbReference>
<dbReference type="SMART" id="SM00028">
    <property type="entry name" value="TPR"/>
    <property type="match status" value="2"/>
</dbReference>
<evidence type="ECO:0000256" key="4">
    <source>
        <dbReference type="PROSITE-ProRule" id="PRU00339"/>
    </source>
</evidence>
<dbReference type="PROSITE" id="PS50076">
    <property type="entry name" value="DNAJ_2"/>
    <property type="match status" value="1"/>
</dbReference>
<evidence type="ECO:0000256" key="1">
    <source>
        <dbReference type="ARBA" id="ARBA00022553"/>
    </source>
</evidence>